<comment type="similarity">
    <text evidence="2 9">Belongs to the CN hydrolase family. Apolipoprotein N-acyltransferase subfamily.</text>
</comment>
<keyword evidence="3 9" id="KW-1003">Cell membrane</keyword>
<evidence type="ECO:0000256" key="3">
    <source>
        <dbReference type="ARBA" id="ARBA00022475"/>
    </source>
</evidence>
<dbReference type="InterPro" id="IPR003010">
    <property type="entry name" value="C-N_Hydrolase"/>
</dbReference>
<evidence type="ECO:0000313" key="12">
    <source>
        <dbReference type="Proteomes" id="UP000182466"/>
    </source>
</evidence>
<sequence length="496" mass="52627">MSLSWVWPQRLRLGLPLGLGMLAALGLAPFFLWYLTLAALALLVPLFLAAPTRRASALIGWIFGLGYFGFGLVWIVEPFLVDVARHGWMAPFALAFLAGGLALFWAAAFWIAAVPRQSAFWRVGLLICTWTLAEFARAYVLTGFPWAGFAQVWANSPAAMLLAWIGPQGMGVATLAVGLSAGLAVARVRLARPVFAAVAGVFVAAIAAAVAGAPDVSNTGKTVRVVQPNAPQQQKWDPDMMPVFFDRLIGFTGQSPRPDLIVWPETAVPTLLEWAGPAFEAIAAAANGTPVALGIQRREGSRSYNSLVYLDGAGQVAAIYDKHHLVPFGEYFPGGDLAAGLGLRGFAARDGDGYSAGPGPQVVDFGAMGRALPLICYEAVFPQDVTGTPQRPEFLLQVTNDAWFGRYIGPYQHLAQARMRAIEQGLPLVRAANTGVSAVIDPLGRTIASLPLGEAGFVDAALAAPLPPTVYSRTGDLPVLLAIVALGFGVATQRRK</sequence>
<evidence type="ECO:0000259" key="10">
    <source>
        <dbReference type="PROSITE" id="PS50263"/>
    </source>
</evidence>
<feature type="transmembrane region" description="Helical" evidence="9">
    <location>
        <begin position="119"/>
        <end position="141"/>
    </location>
</feature>
<dbReference type="eggNOG" id="COG0815">
    <property type="taxonomic scope" value="Bacteria"/>
</dbReference>
<evidence type="ECO:0000256" key="4">
    <source>
        <dbReference type="ARBA" id="ARBA00022679"/>
    </source>
</evidence>
<evidence type="ECO:0000256" key="6">
    <source>
        <dbReference type="ARBA" id="ARBA00022989"/>
    </source>
</evidence>
<name>A0A1I6XA07_9RHOB</name>
<feature type="transmembrane region" description="Helical" evidence="9">
    <location>
        <begin position="193"/>
        <end position="213"/>
    </location>
</feature>
<dbReference type="Pfam" id="PF00795">
    <property type="entry name" value="CN_hydrolase"/>
    <property type="match status" value="1"/>
</dbReference>
<dbReference type="Proteomes" id="UP000182466">
    <property type="component" value="Unassembled WGS sequence"/>
</dbReference>
<dbReference type="GO" id="GO:0042158">
    <property type="term" value="P:lipoprotein biosynthetic process"/>
    <property type="evidence" value="ECO:0007669"/>
    <property type="project" value="UniProtKB-UniRule"/>
</dbReference>
<dbReference type="PROSITE" id="PS50263">
    <property type="entry name" value="CN_HYDROLASE"/>
    <property type="match status" value="1"/>
</dbReference>
<dbReference type="CDD" id="cd07571">
    <property type="entry name" value="ALP_N-acyl_transferase"/>
    <property type="match status" value="1"/>
</dbReference>
<dbReference type="EC" id="2.3.1.269" evidence="9"/>
<dbReference type="NCBIfam" id="TIGR00546">
    <property type="entry name" value="lnt"/>
    <property type="match status" value="1"/>
</dbReference>
<dbReference type="UniPathway" id="UPA00666"/>
<dbReference type="PANTHER" id="PTHR38686:SF1">
    <property type="entry name" value="APOLIPOPROTEIN N-ACYLTRANSFERASE"/>
    <property type="match status" value="1"/>
</dbReference>
<evidence type="ECO:0000256" key="2">
    <source>
        <dbReference type="ARBA" id="ARBA00010065"/>
    </source>
</evidence>
<evidence type="ECO:0000256" key="7">
    <source>
        <dbReference type="ARBA" id="ARBA00023136"/>
    </source>
</evidence>
<dbReference type="HAMAP" id="MF_01148">
    <property type="entry name" value="Lnt"/>
    <property type="match status" value="1"/>
</dbReference>
<keyword evidence="5 9" id="KW-0812">Transmembrane</keyword>
<keyword evidence="8 9" id="KW-0012">Acyltransferase</keyword>
<gene>
    <name evidence="9" type="primary">lnt</name>
    <name evidence="11" type="ORF">SAMN05216236_101155</name>
</gene>
<dbReference type="Gene3D" id="3.60.110.10">
    <property type="entry name" value="Carbon-nitrogen hydrolase"/>
    <property type="match status" value="1"/>
</dbReference>
<evidence type="ECO:0000256" key="9">
    <source>
        <dbReference type="HAMAP-Rule" id="MF_01148"/>
    </source>
</evidence>
<feature type="domain" description="CN hydrolase" evidence="10">
    <location>
        <begin position="226"/>
        <end position="468"/>
    </location>
</feature>
<feature type="transmembrane region" description="Helical" evidence="9">
    <location>
        <begin position="20"/>
        <end position="48"/>
    </location>
</feature>
<comment type="subcellular location">
    <subcellularLocation>
        <location evidence="1 9">Cell membrane</location>
        <topology evidence="1 9">Multi-pass membrane protein</topology>
    </subcellularLocation>
</comment>
<dbReference type="STRING" id="999627.SAMN05216236_101155"/>
<dbReference type="OrthoDB" id="9804277at2"/>
<evidence type="ECO:0000256" key="8">
    <source>
        <dbReference type="ARBA" id="ARBA00023315"/>
    </source>
</evidence>
<dbReference type="Pfam" id="PF20154">
    <property type="entry name" value="LNT_N"/>
    <property type="match status" value="1"/>
</dbReference>
<proteinExistence type="inferred from homology"/>
<organism evidence="11 12">
    <name type="scientific">Sedimentitalea nanhaiensis</name>
    <dbReference type="NCBI Taxonomy" id="999627"/>
    <lineage>
        <taxon>Bacteria</taxon>
        <taxon>Pseudomonadati</taxon>
        <taxon>Pseudomonadota</taxon>
        <taxon>Alphaproteobacteria</taxon>
        <taxon>Rhodobacterales</taxon>
        <taxon>Paracoccaceae</taxon>
        <taxon>Sedimentitalea</taxon>
    </lineage>
</organism>
<dbReference type="InterPro" id="IPR004563">
    <property type="entry name" value="Apolipo_AcylTrfase"/>
</dbReference>
<keyword evidence="4 9" id="KW-0808">Transferase</keyword>
<dbReference type="RefSeq" id="WP_027263101.1">
    <property type="nucleotide sequence ID" value="NZ_FPAW01000001.1"/>
</dbReference>
<keyword evidence="12" id="KW-1185">Reference proteome</keyword>
<dbReference type="PANTHER" id="PTHR38686">
    <property type="entry name" value="APOLIPOPROTEIN N-ACYLTRANSFERASE"/>
    <property type="match status" value="1"/>
</dbReference>
<dbReference type="InterPro" id="IPR045378">
    <property type="entry name" value="LNT_N"/>
</dbReference>
<comment type="function">
    <text evidence="9">Catalyzes the phospholipid dependent N-acylation of the N-terminal cysteine of apolipoprotein, the last step in lipoprotein maturation.</text>
</comment>
<evidence type="ECO:0000313" key="11">
    <source>
        <dbReference type="EMBL" id="SFT34922.1"/>
    </source>
</evidence>
<keyword evidence="6 9" id="KW-1133">Transmembrane helix</keyword>
<dbReference type="InterPro" id="IPR036526">
    <property type="entry name" value="C-N_Hydrolase_sf"/>
</dbReference>
<protein>
    <recommendedName>
        <fullName evidence="9">Apolipoprotein N-acyltransferase</fullName>
        <shortName evidence="9">ALP N-acyltransferase</shortName>
        <ecNumber evidence="9">2.3.1.269</ecNumber>
    </recommendedName>
</protein>
<reference evidence="11 12" key="1">
    <citation type="submission" date="2016-10" db="EMBL/GenBank/DDBJ databases">
        <authorList>
            <person name="de Groot N.N."/>
        </authorList>
    </citation>
    <scope>NUCLEOTIDE SEQUENCE [LARGE SCALE GENOMIC DNA]</scope>
    <source>
        <strain evidence="11 12">CGMCC 1.10959</strain>
    </source>
</reference>
<accession>A0A1I6XA07</accession>
<evidence type="ECO:0000256" key="1">
    <source>
        <dbReference type="ARBA" id="ARBA00004651"/>
    </source>
</evidence>
<feature type="transmembrane region" description="Helical" evidence="9">
    <location>
        <begin position="55"/>
        <end position="76"/>
    </location>
</feature>
<keyword evidence="11" id="KW-0449">Lipoprotein</keyword>
<feature type="transmembrane region" description="Helical" evidence="9">
    <location>
        <begin position="161"/>
        <end position="186"/>
    </location>
</feature>
<dbReference type="GO" id="GO:0016410">
    <property type="term" value="F:N-acyltransferase activity"/>
    <property type="evidence" value="ECO:0007669"/>
    <property type="project" value="UniProtKB-UniRule"/>
</dbReference>
<dbReference type="EMBL" id="FPAW01000001">
    <property type="protein sequence ID" value="SFT34922.1"/>
    <property type="molecule type" value="Genomic_DNA"/>
</dbReference>
<dbReference type="SUPFAM" id="SSF56317">
    <property type="entry name" value="Carbon-nitrogen hydrolase"/>
    <property type="match status" value="1"/>
</dbReference>
<feature type="transmembrane region" description="Helical" evidence="9">
    <location>
        <begin position="88"/>
        <end position="112"/>
    </location>
</feature>
<dbReference type="AlphaFoldDB" id="A0A1I6XA07"/>
<keyword evidence="7 9" id="KW-0472">Membrane</keyword>
<evidence type="ECO:0000256" key="5">
    <source>
        <dbReference type="ARBA" id="ARBA00022692"/>
    </source>
</evidence>
<comment type="pathway">
    <text evidence="9">Protein modification; lipoprotein biosynthesis (N-acyl transfer).</text>
</comment>
<comment type="catalytic activity">
    <reaction evidence="9">
        <text>N-terminal S-1,2-diacyl-sn-glyceryl-L-cysteinyl-[lipoprotein] + a glycerophospholipid = N-acyl-S-1,2-diacyl-sn-glyceryl-L-cysteinyl-[lipoprotein] + a 2-acyl-sn-glycero-3-phospholipid + H(+)</text>
        <dbReference type="Rhea" id="RHEA:48228"/>
        <dbReference type="Rhea" id="RHEA-COMP:14681"/>
        <dbReference type="Rhea" id="RHEA-COMP:14684"/>
        <dbReference type="ChEBI" id="CHEBI:15378"/>
        <dbReference type="ChEBI" id="CHEBI:136912"/>
        <dbReference type="ChEBI" id="CHEBI:140656"/>
        <dbReference type="ChEBI" id="CHEBI:140657"/>
        <dbReference type="ChEBI" id="CHEBI:140660"/>
        <dbReference type="EC" id="2.3.1.269"/>
    </reaction>
</comment>
<dbReference type="GO" id="GO:0005886">
    <property type="term" value="C:plasma membrane"/>
    <property type="evidence" value="ECO:0007669"/>
    <property type="project" value="UniProtKB-SubCell"/>
</dbReference>